<dbReference type="InterPro" id="IPR039425">
    <property type="entry name" value="RNA_pol_sigma-70-like"/>
</dbReference>
<dbReference type="GO" id="GO:0003677">
    <property type="term" value="F:DNA binding"/>
    <property type="evidence" value="ECO:0007669"/>
    <property type="project" value="InterPro"/>
</dbReference>
<dbReference type="InterPro" id="IPR007627">
    <property type="entry name" value="RNA_pol_sigma70_r2"/>
</dbReference>
<keyword evidence="2" id="KW-0805">Transcription regulation</keyword>
<feature type="domain" description="RNA polymerase sigma-70 region 2" evidence="5">
    <location>
        <begin position="48"/>
        <end position="116"/>
    </location>
</feature>
<dbReference type="InterPro" id="IPR013324">
    <property type="entry name" value="RNA_pol_sigma_r3/r4-like"/>
</dbReference>
<dbReference type="Gene3D" id="1.10.1740.10">
    <property type="match status" value="1"/>
</dbReference>
<keyword evidence="3" id="KW-0731">Sigma factor</keyword>
<reference evidence="7 8" key="1">
    <citation type="submission" date="2012-09" db="EMBL/GenBank/DDBJ databases">
        <title>The Genome Sequence of Bacteroides oleiciplenus YIT 12058.</title>
        <authorList>
            <consortium name="The Broad Institute Genome Sequencing Platform"/>
            <person name="Earl A."/>
            <person name="Ward D."/>
            <person name="Feldgarden M."/>
            <person name="Gevers D."/>
            <person name="Morotomi M."/>
            <person name="Walker B."/>
            <person name="Young S.K."/>
            <person name="Zeng Q."/>
            <person name="Gargeya S."/>
            <person name="Fitzgerald M."/>
            <person name="Haas B."/>
            <person name="Abouelleil A."/>
            <person name="Alvarado L."/>
            <person name="Arachchi H.M."/>
            <person name="Berlin A.M."/>
            <person name="Chapman S.B."/>
            <person name="Goldberg J."/>
            <person name="Griggs A."/>
            <person name="Gujja S."/>
            <person name="Hansen M."/>
            <person name="Howarth C."/>
            <person name="Imamovic A."/>
            <person name="Larimer J."/>
            <person name="McCowen C."/>
            <person name="Montmayeur A."/>
            <person name="Murphy C."/>
            <person name="Neiman D."/>
            <person name="Pearson M."/>
            <person name="Priest M."/>
            <person name="Roberts A."/>
            <person name="Saif S."/>
            <person name="Shea T."/>
            <person name="Sisk P."/>
            <person name="Sykes S."/>
            <person name="Wortman J."/>
            <person name="Nusbaum C."/>
            <person name="Birren B."/>
        </authorList>
    </citation>
    <scope>NUCLEOTIDE SEQUENCE [LARGE SCALE GENOMIC DNA]</scope>
    <source>
        <strain evidence="7 8">YIT 12058</strain>
    </source>
</reference>
<evidence type="ECO:0000256" key="3">
    <source>
        <dbReference type="ARBA" id="ARBA00023082"/>
    </source>
</evidence>
<proteinExistence type="inferred from homology"/>
<dbReference type="AlphaFoldDB" id="K9DWG1"/>
<dbReference type="PATRIC" id="fig|742727.4.peg.4205"/>
<accession>K9DWG1</accession>
<evidence type="ECO:0000259" key="5">
    <source>
        <dbReference type="Pfam" id="PF04542"/>
    </source>
</evidence>
<dbReference type="Gene3D" id="1.10.10.10">
    <property type="entry name" value="Winged helix-like DNA-binding domain superfamily/Winged helix DNA-binding domain"/>
    <property type="match status" value="1"/>
</dbReference>
<evidence type="ECO:0000259" key="6">
    <source>
        <dbReference type="Pfam" id="PF08281"/>
    </source>
</evidence>
<dbReference type="HOGENOM" id="CLU_047691_3_3_10"/>
<comment type="similarity">
    <text evidence="1">Belongs to the sigma-70 factor family. ECF subfamily.</text>
</comment>
<evidence type="ECO:0000256" key="1">
    <source>
        <dbReference type="ARBA" id="ARBA00010641"/>
    </source>
</evidence>
<feature type="domain" description="RNA polymerase sigma factor 70 region 4 type 2" evidence="6">
    <location>
        <begin position="141"/>
        <end position="191"/>
    </location>
</feature>
<dbReference type="Pfam" id="PF08281">
    <property type="entry name" value="Sigma70_r4_2"/>
    <property type="match status" value="1"/>
</dbReference>
<evidence type="ECO:0000256" key="2">
    <source>
        <dbReference type="ARBA" id="ARBA00023015"/>
    </source>
</evidence>
<dbReference type="Proteomes" id="UP000009872">
    <property type="component" value="Unassembled WGS sequence"/>
</dbReference>
<dbReference type="SUPFAM" id="SSF88946">
    <property type="entry name" value="Sigma2 domain of RNA polymerase sigma factors"/>
    <property type="match status" value="1"/>
</dbReference>
<gene>
    <name evidence="7" type="ORF">HMPREF9447_04116</name>
</gene>
<evidence type="ECO:0000313" key="8">
    <source>
        <dbReference type="Proteomes" id="UP000009872"/>
    </source>
</evidence>
<dbReference type="eggNOG" id="COG1595">
    <property type="taxonomic scope" value="Bacteria"/>
</dbReference>
<dbReference type="CDD" id="cd06171">
    <property type="entry name" value="Sigma70_r4"/>
    <property type="match status" value="1"/>
</dbReference>
<organism evidence="7 8">
    <name type="scientific">Bacteroides oleiciplenus YIT 12058</name>
    <dbReference type="NCBI Taxonomy" id="742727"/>
    <lineage>
        <taxon>Bacteria</taxon>
        <taxon>Pseudomonadati</taxon>
        <taxon>Bacteroidota</taxon>
        <taxon>Bacteroidia</taxon>
        <taxon>Bacteroidales</taxon>
        <taxon>Bacteroidaceae</taxon>
        <taxon>Bacteroides</taxon>
    </lineage>
</organism>
<dbReference type="NCBIfam" id="TIGR02937">
    <property type="entry name" value="sigma70-ECF"/>
    <property type="match status" value="1"/>
</dbReference>
<evidence type="ECO:0000313" key="7">
    <source>
        <dbReference type="EMBL" id="EKU88798.1"/>
    </source>
</evidence>
<dbReference type="EMBL" id="ADLF01000018">
    <property type="protein sequence ID" value="EKU88798.1"/>
    <property type="molecule type" value="Genomic_DNA"/>
</dbReference>
<keyword evidence="8" id="KW-1185">Reference proteome</keyword>
<evidence type="ECO:0000256" key="4">
    <source>
        <dbReference type="ARBA" id="ARBA00023163"/>
    </source>
</evidence>
<sequence>MANTERENSLNLSFFSSLLQLISKAGVLCTKDYLKMEQNTKEKQFTSLIEEYKRVIYKICYMYATDGDNFKDLYQEVVINLWRGFDGYEGKGKPSSWIYRVGLNTCISFYRQQQRRGEHTSLDSLYGLEAEDNETTRRLKEMYRLIAGLDKFERAVILLWLDENSYEEIAEIVGVPRNTVASRLKRIKDKLTKQANS</sequence>
<keyword evidence="4" id="KW-0804">Transcription</keyword>
<dbReference type="InterPro" id="IPR013325">
    <property type="entry name" value="RNA_pol_sigma_r2"/>
</dbReference>
<dbReference type="GO" id="GO:0016987">
    <property type="term" value="F:sigma factor activity"/>
    <property type="evidence" value="ECO:0007669"/>
    <property type="project" value="UniProtKB-KW"/>
</dbReference>
<dbReference type="Pfam" id="PF04542">
    <property type="entry name" value="Sigma70_r2"/>
    <property type="match status" value="1"/>
</dbReference>
<dbReference type="GO" id="GO:0006352">
    <property type="term" value="P:DNA-templated transcription initiation"/>
    <property type="evidence" value="ECO:0007669"/>
    <property type="project" value="InterPro"/>
</dbReference>
<dbReference type="PANTHER" id="PTHR43133:SF45">
    <property type="entry name" value="RNA POLYMERASE ECF-TYPE SIGMA FACTOR"/>
    <property type="match status" value="1"/>
</dbReference>
<dbReference type="InterPro" id="IPR014284">
    <property type="entry name" value="RNA_pol_sigma-70_dom"/>
</dbReference>
<protein>
    <submittedName>
        <fullName evidence="7">Sigma-70 family RNA polymerase sigma factor</fullName>
    </submittedName>
</protein>
<name>K9DWG1_9BACE</name>
<dbReference type="PANTHER" id="PTHR43133">
    <property type="entry name" value="RNA POLYMERASE ECF-TYPE SIGMA FACTO"/>
    <property type="match status" value="1"/>
</dbReference>
<dbReference type="InterPro" id="IPR036388">
    <property type="entry name" value="WH-like_DNA-bd_sf"/>
</dbReference>
<comment type="caution">
    <text evidence="7">The sequence shown here is derived from an EMBL/GenBank/DDBJ whole genome shotgun (WGS) entry which is preliminary data.</text>
</comment>
<dbReference type="SUPFAM" id="SSF88659">
    <property type="entry name" value="Sigma3 and sigma4 domains of RNA polymerase sigma factors"/>
    <property type="match status" value="1"/>
</dbReference>
<dbReference type="InterPro" id="IPR013249">
    <property type="entry name" value="RNA_pol_sigma70_r4_t2"/>
</dbReference>
<dbReference type="STRING" id="742727.HMPREF9447_04116"/>